<name>A0A0C4E7S4_MAGP6</name>
<reference evidence="2" key="5">
    <citation type="submission" date="2015-06" db="UniProtKB">
        <authorList>
            <consortium name="EnsemblFungi"/>
        </authorList>
    </citation>
    <scope>IDENTIFICATION</scope>
    <source>
        <strain evidence="2">ATCC 64411</strain>
    </source>
</reference>
<dbReference type="eggNOG" id="ENOG502T67N">
    <property type="taxonomic scope" value="Eukaryota"/>
</dbReference>
<evidence type="ECO:0000313" key="3">
    <source>
        <dbReference type="Proteomes" id="UP000011715"/>
    </source>
</evidence>
<proteinExistence type="predicted"/>
<sequence length="310" mass="35391">MLFTHGWVHQEVMLAPANLYLSRHQAWWYCPPHFCSETYPMGAPPFIMTFGLANLRAEFTHWSDRTKALAGVVSVLSSDFGAYCAGLWYMPQNPTRAGYDFVAQLLWRRQNSLDSRRRTSTEDGIVFTAPYYSIVRLATPPDIENLDQFGWPRTRETATLHVTAVPVPLAPNPQFTPMRTCLAGPLIPADGERTARLASILCDCDEELEEMGTQCETSNGSTSGYFFFPFVYFKARGMHGLVIKEQQKERSQAKDEHRFFRRIGYFAMTNSSPGPNEHHIEYPQETWSYVFGDWSLARLGRTTSSRARFV</sequence>
<protein>
    <recommendedName>
        <fullName evidence="4">Heterokaryon incompatibility domain-containing protein</fullName>
    </recommendedName>
</protein>
<evidence type="ECO:0000313" key="2">
    <source>
        <dbReference type="EnsemblFungi" id="MAPG_08596T0"/>
    </source>
</evidence>
<dbReference type="VEuPathDB" id="FungiDB:MAPG_08596"/>
<reference evidence="3" key="2">
    <citation type="submission" date="2010-05" db="EMBL/GenBank/DDBJ databases">
        <title>The genome sequence of Magnaporthe poae strain ATCC 64411.</title>
        <authorList>
            <person name="Ma L.-J."/>
            <person name="Dead R."/>
            <person name="Young S."/>
            <person name="Zeng Q."/>
            <person name="Koehrsen M."/>
            <person name="Alvarado L."/>
            <person name="Berlin A."/>
            <person name="Chapman S.B."/>
            <person name="Chen Z."/>
            <person name="Freedman E."/>
            <person name="Gellesch M."/>
            <person name="Goldberg J."/>
            <person name="Griggs A."/>
            <person name="Gujja S."/>
            <person name="Heilman E.R."/>
            <person name="Heiman D."/>
            <person name="Hepburn T."/>
            <person name="Howarth C."/>
            <person name="Jen D."/>
            <person name="Larson L."/>
            <person name="Mehta T."/>
            <person name="Neiman D."/>
            <person name="Pearson M."/>
            <person name="Roberts A."/>
            <person name="Saif S."/>
            <person name="Shea T."/>
            <person name="Shenoy N."/>
            <person name="Sisk P."/>
            <person name="Stolte C."/>
            <person name="Sykes S."/>
            <person name="Walk T."/>
            <person name="White J."/>
            <person name="Yandava C."/>
            <person name="Haas B."/>
            <person name="Nusbaum C."/>
            <person name="Birren B."/>
        </authorList>
    </citation>
    <scope>NUCLEOTIDE SEQUENCE [LARGE SCALE GENOMIC DNA]</scope>
    <source>
        <strain evidence="3">ATCC 64411 / 73-15</strain>
    </source>
</reference>
<dbReference type="PANTHER" id="PTHR33112:SF10">
    <property type="entry name" value="TOL"/>
    <property type="match status" value="1"/>
</dbReference>
<evidence type="ECO:0000313" key="1">
    <source>
        <dbReference type="EMBL" id="KLU89625.1"/>
    </source>
</evidence>
<dbReference type="Proteomes" id="UP000011715">
    <property type="component" value="Unassembled WGS sequence"/>
</dbReference>
<reference evidence="1" key="1">
    <citation type="submission" date="2010-05" db="EMBL/GenBank/DDBJ databases">
        <title>The Genome Sequence of Magnaporthe poae strain ATCC 64411.</title>
        <authorList>
            <consortium name="The Broad Institute Genome Sequencing Platform"/>
            <consortium name="Broad Institute Genome Sequencing Center for Infectious Disease"/>
            <person name="Ma L.-J."/>
            <person name="Dead R."/>
            <person name="Young S."/>
            <person name="Zeng Q."/>
            <person name="Koehrsen M."/>
            <person name="Alvarado L."/>
            <person name="Berlin A."/>
            <person name="Chapman S.B."/>
            <person name="Chen Z."/>
            <person name="Freedman E."/>
            <person name="Gellesch M."/>
            <person name="Goldberg J."/>
            <person name="Griggs A."/>
            <person name="Gujja S."/>
            <person name="Heilman E.R."/>
            <person name="Heiman D."/>
            <person name="Hepburn T."/>
            <person name="Howarth C."/>
            <person name="Jen D."/>
            <person name="Larson L."/>
            <person name="Mehta T."/>
            <person name="Neiman D."/>
            <person name="Pearson M."/>
            <person name="Roberts A."/>
            <person name="Saif S."/>
            <person name="Shea T."/>
            <person name="Shenoy N."/>
            <person name="Sisk P."/>
            <person name="Stolte C."/>
            <person name="Sykes S."/>
            <person name="Walk T."/>
            <person name="White J."/>
            <person name="Yandava C."/>
            <person name="Haas B."/>
            <person name="Nusbaum C."/>
            <person name="Birren B."/>
        </authorList>
    </citation>
    <scope>NUCLEOTIDE SEQUENCE</scope>
    <source>
        <strain evidence="1">ATCC 64411</strain>
    </source>
</reference>
<organism evidence="2 3">
    <name type="scientific">Magnaporthiopsis poae (strain ATCC 64411 / 73-15)</name>
    <name type="common">Kentucky bluegrass fungus</name>
    <name type="synonym">Magnaporthe poae</name>
    <dbReference type="NCBI Taxonomy" id="644358"/>
    <lineage>
        <taxon>Eukaryota</taxon>
        <taxon>Fungi</taxon>
        <taxon>Dikarya</taxon>
        <taxon>Ascomycota</taxon>
        <taxon>Pezizomycotina</taxon>
        <taxon>Sordariomycetes</taxon>
        <taxon>Sordariomycetidae</taxon>
        <taxon>Magnaporthales</taxon>
        <taxon>Magnaporthaceae</taxon>
        <taxon>Magnaporthiopsis</taxon>
    </lineage>
</organism>
<dbReference type="EMBL" id="ADBL01002076">
    <property type="status" value="NOT_ANNOTATED_CDS"/>
    <property type="molecule type" value="Genomic_DNA"/>
</dbReference>
<keyword evidence="3" id="KW-1185">Reference proteome</keyword>
<reference evidence="2" key="4">
    <citation type="journal article" date="2015" name="G3 (Bethesda)">
        <title>Genome sequences of three phytopathogenic species of the Magnaporthaceae family of fungi.</title>
        <authorList>
            <person name="Okagaki L.H."/>
            <person name="Nunes C.C."/>
            <person name="Sailsbery J."/>
            <person name="Clay B."/>
            <person name="Brown D."/>
            <person name="John T."/>
            <person name="Oh Y."/>
            <person name="Young N."/>
            <person name="Fitzgerald M."/>
            <person name="Haas B.J."/>
            <person name="Zeng Q."/>
            <person name="Young S."/>
            <person name="Adiconis X."/>
            <person name="Fan L."/>
            <person name="Levin J.Z."/>
            <person name="Mitchell T.K."/>
            <person name="Okubara P.A."/>
            <person name="Farman M.L."/>
            <person name="Kohn L.M."/>
            <person name="Birren B."/>
            <person name="Ma L.-J."/>
            <person name="Dean R.A."/>
        </authorList>
    </citation>
    <scope>NUCLEOTIDE SEQUENCE</scope>
    <source>
        <strain evidence="2">ATCC 64411 / 73-15</strain>
    </source>
</reference>
<dbReference type="EnsemblFungi" id="MAPG_08596T0">
    <property type="protein sequence ID" value="MAPG_08596T0"/>
    <property type="gene ID" value="MAPG_08596"/>
</dbReference>
<dbReference type="AlphaFoldDB" id="A0A0C4E7S4"/>
<gene>
    <name evidence="1" type="ORF">MAPG_08596</name>
</gene>
<dbReference type="OrthoDB" id="2958217at2759"/>
<dbReference type="EMBL" id="GL876973">
    <property type="protein sequence ID" value="KLU89625.1"/>
    <property type="molecule type" value="Genomic_DNA"/>
</dbReference>
<accession>A0A0C4E7S4</accession>
<reference evidence="1" key="3">
    <citation type="submission" date="2011-03" db="EMBL/GenBank/DDBJ databases">
        <title>Annotation of Magnaporthe poae ATCC 64411.</title>
        <authorList>
            <person name="Ma L.-J."/>
            <person name="Dead R."/>
            <person name="Young S.K."/>
            <person name="Zeng Q."/>
            <person name="Gargeya S."/>
            <person name="Fitzgerald M."/>
            <person name="Haas B."/>
            <person name="Abouelleil A."/>
            <person name="Alvarado L."/>
            <person name="Arachchi H.M."/>
            <person name="Berlin A."/>
            <person name="Brown A."/>
            <person name="Chapman S.B."/>
            <person name="Chen Z."/>
            <person name="Dunbar C."/>
            <person name="Freedman E."/>
            <person name="Gearin G."/>
            <person name="Gellesch M."/>
            <person name="Goldberg J."/>
            <person name="Griggs A."/>
            <person name="Gujja S."/>
            <person name="Heiman D."/>
            <person name="Howarth C."/>
            <person name="Larson L."/>
            <person name="Lui A."/>
            <person name="MacDonald P.J.P."/>
            <person name="Mehta T."/>
            <person name="Montmayeur A."/>
            <person name="Murphy C."/>
            <person name="Neiman D."/>
            <person name="Pearson M."/>
            <person name="Priest M."/>
            <person name="Roberts A."/>
            <person name="Saif S."/>
            <person name="Shea T."/>
            <person name="Shenoy N."/>
            <person name="Sisk P."/>
            <person name="Stolte C."/>
            <person name="Sykes S."/>
            <person name="Yandava C."/>
            <person name="Wortman J."/>
            <person name="Nusbaum C."/>
            <person name="Birren B."/>
        </authorList>
    </citation>
    <scope>NUCLEOTIDE SEQUENCE</scope>
    <source>
        <strain evidence="1">ATCC 64411</strain>
    </source>
</reference>
<dbReference type="PANTHER" id="PTHR33112">
    <property type="entry name" value="DOMAIN PROTEIN, PUTATIVE-RELATED"/>
    <property type="match status" value="1"/>
</dbReference>
<evidence type="ECO:0008006" key="4">
    <source>
        <dbReference type="Google" id="ProtNLM"/>
    </source>
</evidence>